<dbReference type="SUPFAM" id="SSF52540">
    <property type="entry name" value="P-loop containing nucleoside triphosphate hydrolases"/>
    <property type="match status" value="1"/>
</dbReference>
<dbReference type="AlphaFoldDB" id="A0A428Z9H2"/>
<evidence type="ECO:0000256" key="3">
    <source>
        <dbReference type="ARBA" id="ARBA00023015"/>
    </source>
</evidence>
<evidence type="ECO:0000256" key="4">
    <source>
        <dbReference type="ARBA" id="ARBA00023125"/>
    </source>
</evidence>
<accession>A0A428Z9H2</accession>
<keyword evidence="2" id="KW-0677">Repeat</keyword>
<dbReference type="CDD" id="cd15831">
    <property type="entry name" value="BTAD"/>
    <property type="match status" value="1"/>
</dbReference>
<dbReference type="GO" id="GO:0043531">
    <property type="term" value="F:ADP binding"/>
    <property type="evidence" value="ECO:0007669"/>
    <property type="project" value="InterPro"/>
</dbReference>
<dbReference type="SMART" id="SM01043">
    <property type="entry name" value="BTAD"/>
    <property type="match status" value="1"/>
</dbReference>
<sequence length="1081" mass="117779">MQRGIAVRDAFDSAFAEMIPSADGGRATGCQTFAADVPERARTGARLKALSAERARAGGREAVTAVEFGLLGAIEARVDGQQIELGHARQRHVLAALLVDADRLVPIADLAARIWGEQTPHSGLTPLYGYLSRLRQVLAPAERSVRIVRQPGGYMAAVNPANVDLHRFRQLMARARSTDEPTRAMDLFHEALALWRGEPFASFDNPWFNSQRVALLRERESAEFDLRDLRLRCGQHAEVLTEVSGAFEADPMNERVAGQLMLALYRQGQSAEALTCYDRMRSRLAEELGVPPSPQLQRLYQRILEADPELVPTAPPAGDERAPAVQARAWSAPALLPPSVPDFTGRMAEVASLCKHLTDDWGSSSVTTIVGMGGIGKTALSVYVAQNTAASYTDGQLWANLRGASDTPAKSTDVLARFLRALGVPDRAIPADPDERMETYRTLVNGRKILIVLDDAAAEEQVRPLLPGTPTCAVVITSRTRLIGLEGAHRIDLDVFATDEAIDLFTQIVGEDRVTPELSAATEIVELCGGLPLAVRIAGARLAARPAWRLAHLAEMLSDERRRLDQLSAGDLAVRASLALSYRGLDELPRRLFRLLGLFSAPDFPPWLASVLLECPVHEATEHAEALVDAQLLAASGTDAAGQYRYRFHDLVRLFAAERAAEEETEESRIRALEQGTGGWLGLAERMSALVPGPCFAPIASPAPRPPTDHLLGDFRPEWAANWFDAERGALLSTVRQACRLGMTDFAWDLAQRMEKYFDVRGMYTDWIALNTQVMALCQESGNALGEAVMLRGLIDVTTWADVAHEDAMARQYDESLKLREMFTELGVPQGVADAALMGSWSLTANAAYTDAITLADEALRLATECGHLGGQARAELSLALAHFENRDVLVAIGHADNALVKARELGNTRCIATALQFAGIGHRVIGDFEGSKQMLDESLELSRSSRDYYTEVLTLLALARLYFNTGDPEARPTAEAAISLSRDYNMSHHLGEALEILGSIEIADGHPAKAIPYLEESVALWRTRGWHSFHATALTSLGKAYTDIDPEAARNAFRAAHDLFVQVGNVEQAAEAAKLAGQCD</sequence>
<evidence type="ECO:0000259" key="6">
    <source>
        <dbReference type="SMART" id="SM00862"/>
    </source>
</evidence>
<dbReference type="PANTHER" id="PTHR35807">
    <property type="entry name" value="TRANSCRIPTIONAL REGULATOR REDD-RELATED"/>
    <property type="match status" value="1"/>
</dbReference>
<dbReference type="InterPro" id="IPR016032">
    <property type="entry name" value="Sig_transdc_resp-reg_C-effctor"/>
</dbReference>
<dbReference type="OrthoDB" id="3587032at2"/>
<dbReference type="SUPFAM" id="SSF46894">
    <property type="entry name" value="C-terminal effector domain of the bipartite response regulators"/>
    <property type="match status" value="1"/>
</dbReference>
<keyword evidence="4" id="KW-0238">DNA-binding</keyword>
<dbReference type="InterPro" id="IPR036388">
    <property type="entry name" value="WH-like_DNA-bd_sf"/>
</dbReference>
<dbReference type="SUPFAM" id="SSF48452">
    <property type="entry name" value="TPR-like"/>
    <property type="match status" value="3"/>
</dbReference>
<dbReference type="PRINTS" id="PR00364">
    <property type="entry name" value="DISEASERSIST"/>
</dbReference>
<protein>
    <submittedName>
        <fullName evidence="8">AfsR family transcriptional regulator</fullName>
    </submittedName>
</protein>
<name>A0A428Z9H2_KIBAR</name>
<dbReference type="InterPro" id="IPR001867">
    <property type="entry name" value="OmpR/PhoB-type_DNA-bd"/>
</dbReference>
<gene>
    <name evidence="8" type="ORF">DMH04_19645</name>
</gene>
<keyword evidence="3" id="KW-0805">Transcription regulation</keyword>
<dbReference type="Gene3D" id="1.25.40.10">
    <property type="entry name" value="Tetratricopeptide repeat domain"/>
    <property type="match status" value="3"/>
</dbReference>
<dbReference type="GO" id="GO:0000160">
    <property type="term" value="P:phosphorelay signal transduction system"/>
    <property type="evidence" value="ECO:0007669"/>
    <property type="project" value="InterPro"/>
</dbReference>
<dbReference type="InterPro" id="IPR027417">
    <property type="entry name" value="P-loop_NTPase"/>
</dbReference>
<proteinExistence type="inferred from homology"/>
<comment type="caution">
    <text evidence="8">The sequence shown here is derived from an EMBL/GenBank/DDBJ whole genome shotgun (WGS) entry which is preliminary data.</text>
</comment>
<dbReference type="Gene3D" id="3.40.50.300">
    <property type="entry name" value="P-loop containing nucleotide triphosphate hydrolases"/>
    <property type="match status" value="1"/>
</dbReference>
<dbReference type="InterPro" id="IPR002182">
    <property type="entry name" value="NB-ARC"/>
</dbReference>
<dbReference type="Pfam" id="PF00931">
    <property type="entry name" value="NB-ARC"/>
    <property type="match status" value="1"/>
</dbReference>
<dbReference type="Gene3D" id="1.10.8.430">
    <property type="entry name" value="Helical domain of apoptotic protease-activating factors"/>
    <property type="match status" value="1"/>
</dbReference>
<evidence type="ECO:0000313" key="8">
    <source>
        <dbReference type="EMBL" id="RSM84703.1"/>
    </source>
</evidence>
<dbReference type="InterPro" id="IPR042197">
    <property type="entry name" value="Apaf_helical"/>
</dbReference>
<dbReference type="InterPro" id="IPR005158">
    <property type="entry name" value="BTAD"/>
</dbReference>
<dbReference type="GO" id="GO:0003677">
    <property type="term" value="F:DNA binding"/>
    <property type="evidence" value="ECO:0007669"/>
    <property type="project" value="UniProtKB-KW"/>
</dbReference>
<evidence type="ECO:0000256" key="1">
    <source>
        <dbReference type="ARBA" id="ARBA00005820"/>
    </source>
</evidence>
<evidence type="ECO:0000259" key="7">
    <source>
        <dbReference type="SMART" id="SM01043"/>
    </source>
</evidence>
<organism evidence="8 9">
    <name type="scientific">Kibdelosporangium aridum</name>
    <dbReference type="NCBI Taxonomy" id="2030"/>
    <lineage>
        <taxon>Bacteria</taxon>
        <taxon>Bacillati</taxon>
        <taxon>Actinomycetota</taxon>
        <taxon>Actinomycetes</taxon>
        <taxon>Pseudonocardiales</taxon>
        <taxon>Pseudonocardiaceae</taxon>
        <taxon>Kibdelosporangium</taxon>
    </lineage>
</organism>
<dbReference type="InterPro" id="IPR011990">
    <property type="entry name" value="TPR-like_helical_dom_sf"/>
</dbReference>
<dbReference type="Proteomes" id="UP000287547">
    <property type="component" value="Unassembled WGS sequence"/>
</dbReference>
<feature type="domain" description="Bacterial transcriptional activator" evidence="7">
    <location>
        <begin position="163"/>
        <end position="304"/>
    </location>
</feature>
<comment type="similarity">
    <text evidence="1">Belongs to the AfsR/DnrI/RedD regulatory family.</text>
</comment>
<keyword evidence="5" id="KW-0804">Transcription</keyword>
<evidence type="ECO:0000256" key="5">
    <source>
        <dbReference type="ARBA" id="ARBA00023163"/>
    </source>
</evidence>
<evidence type="ECO:0000313" key="9">
    <source>
        <dbReference type="Proteomes" id="UP000287547"/>
    </source>
</evidence>
<feature type="domain" description="OmpR/PhoB-type" evidence="6">
    <location>
        <begin position="80"/>
        <end position="156"/>
    </location>
</feature>
<dbReference type="GO" id="GO:0006355">
    <property type="term" value="P:regulation of DNA-templated transcription"/>
    <property type="evidence" value="ECO:0007669"/>
    <property type="project" value="InterPro"/>
</dbReference>
<reference evidence="8 9" key="1">
    <citation type="submission" date="2018-05" db="EMBL/GenBank/DDBJ databases">
        <title>Evolution of GPA BGCs.</title>
        <authorList>
            <person name="Waglechner N."/>
            <person name="Wright G.D."/>
        </authorList>
    </citation>
    <scope>NUCLEOTIDE SEQUENCE [LARGE SCALE GENOMIC DNA]</scope>
    <source>
        <strain evidence="8 9">A82846</strain>
    </source>
</reference>
<dbReference type="Pfam" id="PF03704">
    <property type="entry name" value="BTAD"/>
    <property type="match status" value="1"/>
</dbReference>
<dbReference type="PANTHER" id="PTHR35807:SF1">
    <property type="entry name" value="TRANSCRIPTIONAL REGULATOR REDD"/>
    <property type="match status" value="1"/>
</dbReference>
<dbReference type="InterPro" id="IPR051677">
    <property type="entry name" value="AfsR-DnrI-RedD_regulator"/>
</dbReference>
<evidence type="ECO:0000256" key="2">
    <source>
        <dbReference type="ARBA" id="ARBA00022737"/>
    </source>
</evidence>
<dbReference type="Gene3D" id="1.10.10.10">
    <property type="entry name" value="Winged helix-like DNA-binding domain superfamily/Winged helix DNA-binding domain"/>
    <property type="match status" value="1"/>
</dbReference>
<dbReference type="SMART" id="SM00862">
    <property type="entry name" value="Trans_reg_C"/>
    <property type="match status" value="1"/>
</dbReference>
<dbReference type="EMBL" id="QHKI01000015">
    <property type="protein sequence ID" value="RSM84703.1"/>
    <property type="molecule type" value="Genomic_DNA"/>
</dbReference>